<feature type="region of interest" description="Disordered" evidence="1">
    <location>
        <begin position="116"/>
        <end position="135"/>
    </location>
</feature>
<organism evidence="2 3">
    <name type="scientific">Stappia albiluteola</name>
    <dbReference type="NCBI Taxonomy" id="2758565"/>
    <lineage>
        <taxon>Bacteria</taxon>
        <taxon>Pseudomonadati</taxon>
        <taxon>Pseudomonadota</taxon>
        <taxon>Alphaproteobacteria</taxon>
        <taxon>Hyphomicrobiales</taxon>
        <taxon>Stappiaceae</taxon>
        <taxon>Stappia</taxon>
    </lineage>
</organism>
<proteinExistence type="predicted"/>
<dbReference type="EMBL" id="JACFXV010000043">
    <property type="protein sequence ID" value="MBA5776456.1"/>
    <property type="molecule type" value="Genomic_DNA"/>
</dbReference>
<evidence type="ECO:0000256" key="1">
    <source>
        <dbReference type="SAM" id="MobiDB-lite"/>
    </source>
</evidence>
<dbReference type="AlphaFoldDB" id="A0A839AB98"/>
<accession>A0A839AB98</accession>
<evidence type="ECO:0000313" key="2">
    <source>
        <dbReference type="EMBL" id="MBA5776456.1"/>
    </source>
</evidence>
<gene>
    <name evidence="2" type="ORF">H2509_04870</name>
</gene>
<sequence>MDKLHRRLRWARLQAGCDSAKEGAVRARVAEGLYAAHEDGTAPFGIPDAQRYAAAFGVSIRWLLIGAGPVDPTPENRIPGLDAAYGFPVHEDAGLHAQGGMAEQAGYFLPLHGEPLPAPLSSDPEPGHPDWTESLSGGLSLLEEAHFRALELERQLMGGHGSLEDFFRIVLKVYNDLITRNDGSSRR</sequence>
<evidence type="ECO:0000313" key="3">
    <source>
        <dbReference type="Proteomes" id="UP000541109"/>
    </source>
</evidence>
<dbReference type="Proteomes" id="UP000541109">
    <property type="component" value="Unassembled WGS sequence"/>
</dbReference>
<keyword evidence="3" id="KW-1185">Reference proteome</keyword>
<comment type="caution">
    <text evidence="2">The sequence shown here is derived from an EMBL/GenBank/DDBJ whole genome shotgun (WGS) entry which is preliminary data.</text>
</comment>
<protein>
    <submittedName>
        <fullName evidence="2">Helix-turn-helix transcriptional regulator</fullName>
    </submittedName>
</protein>
<name>A0A839AB98_9HYPH</name>
<reference evidence="2 3" key="1">
    <citation type="submission" date="2020-07" db="EMBL/GenBank/DDBJ databases">
        <title>Stappia sp., F7233, whole genome shotgun sequencing project.</title>
        <authorList>
            <person name="Jiang S."/>
            <person name="Liu Z.W."/>
            <person name="Du Z.J."/>
        </authorList>
    </citation>
    <scope>NUCLEOTIDE SEQUENCE [LARGE SCALE GENOMIC DNA]</scope>
    <source>
        <strain evidence="2 3">F7233</strain>
    </source>
</reference>
<dbReference type="RefSeq" id="WP_182162875.1">
    <property type="nucleotide sequence ID" value="NZ_JACFXV010000043.1"/>
</dbReference>